<sequence length="188" mass="21192">MAKRKQAYLALCCECGATRKVSDWSGWGEAPIEEVDGRRAAIGRCYVWRKCAVCGSDTQHAYLRDDDDRDEVEDAMLGVDVVRTADLIVADTQVPMLVTWLQERDVRVAWRDLEVRHTSGLITRYLDDGTFVVLLAETVTALDLVAGLEQAVRIVQQPDEWILWFAIPGTSREPPHVYYPLRSDPGKA</sequence>
<organism evidence="1 2">
    <name type="scientific">Amycolatopsis speibonae</name>
    <dbReference type="NCBI Taxonomy" id="1450224"/>
    <lineage>
        <taxon>Bacteria</taxon>
        <taxon>Bacillati</taxon>
        <taxon>Actinomycetota</taxon>
        <taxon>Actinomycetes</taxon>
        <taxon>Pseudonocardiales</taxon>
        <taxon>Pseudonocardiaceae</taxon>
        <taxon>Amycolatopsis</taxon>
    </lineage>
</organism>
<comment type="caution">
    <text evidence="1">The sequence shown here is derived from an EMBL/GenBank/DDBJ whole genome shotgun (WGS) entry which is preliminary data.</text>
</comment>
<evidence type="ECO:0000313" key="1">
    <source>
        <dbReference type="EMBL" id="MFC3453062.1"/>
    </source>
</evidence>
<gene>
    <name evidence="1" type="ORF">ACFOSH_26805</name>
</gene>
<dbReference type="EMBL" id="JBHRWK010000044">
    <property type="protein sequence ID" value="MFC3453062.1"/>
    <property type="molecule type" value="Genomic_DNA"/>
</dbReference>
<reference evidence="2" key="1">
    <citation type="journal article" date="2019" name="Int. J. Syst. Evol. Microbiol.">
        <title>The Global Catalogue of Microorganisms (GCM) 10K type strain sequencing project: providing services to taxonomists for standard genome sequencing and annotation.</title>
        <authorList>
            <consortium name="The Broad Institute Genomics Platform"/>
            <consortium name="The Broad Institute Genome Sequencing Center for Infectious Disease"/>
            <person name="Wu L."/>
            <person name="Ma J."/>
        </authorList>
    </citation>
    <scope>NUCLEOTIDE SEQUENCE [LARGE SCALE GENOMIC DNA]</scope>
    <source>
        <strain evidence="2">CGMCC 4.7676</strain>
    </source>
</reference>
<keyword evidence="2" id="KW-1185">Reference proteome</keyword>
<evidence type="ECO:0000313" key="2">
    <source>
        <dbReference type="Proteomes" id="UP001595645"/>
    </source>
</evidence>
<accession>A0ABV7P545</accession>
<dbReference type="RefSeq" id="WP_378241830.1">
    <property type="nucleotide sequence ID" value="NZ_JBHRWK010000044.1"/>
</dbReference>
<dbReference type="Pfam" id="PF19836">
    <property type="entry name" value="DUF6315"/>
    <property type="match status" value="1"/>
</dbReference>
<dbReference type="Proteomes" id="UP001595645">
    <property type="component" value="Unassembled WGS sequence"/>
</dbReference>
<dbReference type="InterPro" id="IPR045631">
    <property type="entry name" value="DUF6315"/>
</dbReference>
<protein>
    <submittedName>
        <fullName evidence="1">DUF6315 family protein</fullName>
    </submittedName>
</protein>
<name>A0ABV7P545_9PSEU</name>
<proteinExistence type="predicted"/>